<feature type="transmembrane region" description="Helical" evidence="1">
    <location>
        <begin position="66"/>
        <end position="83"/>
    </location>
</feature>
<comment type="caution">
    <text evidence="2">The sequence shown here is derived from an EMBL/GenBank/DDBJ whole genome shotgun (WGS) entry which is preliminary data.</text>
</comment>
<evidence type="ECO:0000313" key="2">
    <source>
        <dbReference type="EMBL" id="MDW8802903.1"/>
    </source>
</evidence>
<keyword evidence="3" id="KW-1185">Reference proteome</keyword>
<protein>
    <recommendedName>
        <fullName evidence="4">Membrane-spanning protein</fullName>
    </recommendedName>
</protein>
<dbReference type="Pfam" id="PF09997">
    <property type="entry name" value="DUF2238"/>
    <property type="match status" value="1"/>
</dbReference>
<dbReference type="RefSeq" id="WP_318799123.1">
    <property type="nucleotide sequence ID" value="NZ_JARUJP010000031.1"/>
</dbReference>
<feature type="transmembrane region" description="Helical" evidence="1">
    <location>
        <begin position="35"/>
        <end position="54"/>
    </location>
</feature>
<dbReference type="EMBL" id="JARUJP010000031">
    <property type="protein sequence ID" value="MDW8802903.1"/>
    <property type="molecule type" value="Genomic_DNA"/>
</dbReference>
<evidence type="ECO:0008006" key="4">
    <source>
        <dbReference type="Google" id="ProtNLM"/>
    </source>
</evidence>
<gene>
    <name evidence="2" type="ORF">P8V03_17295</name>
</gene>
<reference evidence="2 3" key="1">
    <citation type="submission" date="2023-04" db="EMBL/GenBank/DDBJ databases">
        <title>Clostridium tannerae sp. nov., isolated from the fecal material of an alpaca.</title>
        <authorList>
            <person name="Miller S."/>
            <person name="Hendry M."/>
            <person name="King J."/>
            <person name="Sankaranarayanan K."/>
            <person name="Lawson P.A."/>
        </authorList>
    </citation>
    <scope>NUCLEOTIDE SEQUENCE [LARGE SCALE GENOMIC DNA]</scope>
    <source>
        <strain evidence="2 3">A1-XYC3</strain>
    </source>
</reference>
<feature type="transmembrane region" description="Helical" evidence="1">
    <location>
        <begin position="170"/>
        <end position="188"/>
    </location>
</feature>
<evidence type="ECO:0000313" key="3">
    <source>
        <dbReference type="Proteomes" id="UP001281656"/>
    </source>
</evidence>
<feature type="transmembrane region" description="Helical" evidence="1">
    <location>
        <begin position="95"/>
        <end position="117"/>
    </location>
</feature>
<sequence length="195" mass="22415">MNNKKVISNILFVAFQVILLITAVASTVTKEWKNLFLSILSIISISIPFAITYLAKKRKIDLPRSFQVVVMAFIFSAQYFGEIGRLYTKFWWWDLLLHFVSGFYMVIIALYLIKGIYRHKQGSSKERFIFFNTIFAFSFSIALGTLWELFEFVGDYLFKSNMVKGGLIDTATDLLVKVLGAFIASILYHSGKLKK</sequence>
<organism evidence="2 3">
    <name type="scientific">Clostridium tanneri</name>
    <dbReference type="NCBI Taxonomy" id="3037988"/>
    <lineage>
        <taxon>Bacteria</taxon>
        <taxon>Bacillati</taxon>
        <taxon>Bacillota</taxon>
        <taxon>Clostridia</taxon>
        <taxon>Eubacteriales</taxon>
        <taxon>Clostridiaceae</taxon>
        <taxon>Clostridium</taxon>
    </lineage>
</organism>
<keyword evidence="1" id="KW-0812">Transmembrane</keyword>
<feature type="transmembrane region" description="Helical" evidence="1">
    <location>
        <begin position="129"/>
        <end position="150"/>
    </location>
</feature>
<proteinExistence type="predicted"/>
<accession>A0ABU4JXL8</accession>
<dbReference type="InterPro" id="IPR014509">
    <property type="entry name" value="YjdF-like"/>
</dbReference>
<evidence type="ECO:0000256" key="1">
    <source>
        <dbReference type="SAM" id="Phobius"/>
    </source>
</evidence>
<dbReference type="Proteomes" id="UP001281656">
    <property type="component" value="Unassembled WGS sequence"/>
</dbReference>
<keyword evidence="1" id="KW-1133">Transmembrane helix</keyword>
<name>A0ABU4JXL8_9CLOT</name>
<keyword evidence="1" id="KW-0472">Membrane</keyword>